<feature type="transmembrane region" description="Helical" evidence="4">
    <location>
        <begin position="211"/>
        <end position="232"/>
    </location>
</feature>
<reference evidence="6 7" key="1">
    <citation type="submission" date="2016-10" db="EMBL/GenBank/DDBJ databases">
        <authorList>
            <person name="de Groot N.N."/>
        </authorList>
    </citation>
    <scope>NUCLEOTIDE SEQUENCE [LARGE SCALE GENOMIC DNA]</scope>
    <source>
        <strain evidence="6 7">DSM 19938</strain>
    </source>
</reference>
<keyword evidence="4" id="KW-0812">Transmembrane</keyword>
<keyword evidence="4" id="KW-1133">Transmembrane helix</keyword>
<dbReference type="EMBL" id="FNXY01000003">
    <property type="protein sequence ID" value="SEI79523.1"/>
    <property type="molecule type" value="Genomic_DNA"/>
</dbReference>
<dbReference type="InterPro" id="IPR007696">
    <property type="entry name" value="DNA_mismatch_repair_MutS_core"/>
</dbReference>
<evidence type="ECO:0000256" key="1">
    <source>
        <dbReference type="ARBA" id="ARBA00022741"/>
    </source>
</evidence>
<dbReference type="PANTHER" id="PTHR11361:SF99">
    <property type="entry name" value="DNA MISMATCH REPAIR PROTEIN"/>
    <property type="match status" value="1"/>
</dbReference>
<evidence type="ECO:0000256" key="2">
    <source>
        <dbReference type="ARBA" id="ARBA00022840"/>
    </source>
</evidence>
<feature type="transmembrane region" description="Helical" evidence="4">
    <location>
        <begin position="50"/>
        <end position="67"/>
    </location>
</feature>
<dbReference type="STRING" id="408657.SAMN04487995_2253"/>
<keyword evidence="3" id="KW-0238">DNA-binding</keyword>
<keyword evidence="2" id="KW-0067">ATP-binding</keyword>
<dbReference type="InterPro" id="IPR027417">
    <property type="entry name" value="P-loop_NTPase"/>
</dbReference>
<dbReference type="Pfam" id="PF00488">
    <property type="entry name" value="MutS_V"/>
    <property type="match status" value="1"/>
</dbReference>
<dbReference type="Proteomes" id="UP000199532">
    <property type="component" value="Unassembled WGS sequence"/>
</dbReference>
<dbReference type="OrthoDB" id="9802448at2"/>
<dbReference type="Pfam" id="PF05192">
    <property type="entry name" value="MutS_III"/>
    <property type="match status" value="1"/>
</dbReference>
<dbReference type="SUPFAM" id="SSF48334">
    <property type="entry name" value="DNA repair protein MutS, domain III"/>
    <property type="match status" value="1"/>
</dbReference>
<evidence type="ECO:0000256" key="4">
    <source>
        <dbReference type="SAM" id="Phobius"/>
    </source>
</evidence>
<keyword evidence="1" id="KW-0547">Nucleotide-binding</keyword>
<organism evidence="6 7">
    <name type="scientific">Dyadobacter koreensis</name>
    <dbReference type="NCBI Taxonomy" id="408657"/>
    <lineage>
        <taxon>Bacteria</taxon>
        <taxon>Pseudomonadati</taxon>
        <taxon>Bacteroidota</taxon>
        <taxon>Cytophagia</taxon>
        <taxon>Cytophagales</taxon>
        <taxon>Spirosomataceae</taxon>
        <taxon>Dyadobacter</taxon>
    </lineage>
</organism>
<feature type="domain" description="DNA mismatch repair proteins mutS family" evidence="5">
    <location>
        <begin position="433"/>
        <end position="612"/>
    </location>
</feature>
<accession>A0A1H6THG3</accession>
<dbReference type="GO" id="GO:0030983">
    <property type="term" value="F:mismatched DNA binding"/>
    <property type="evidence" value="ECO:0007669"/>
    <property type="project" value="InterPro"/>
</dbReference>
<name>A0A1H6THG3_9BACT</name>
<dbReference type="SMART" id="SM00534">
    <property type="entry name" value="MUTSac"/>
    <property type="match status" value="1"/>
</dbReference>
<sequence>MDIYKIKVRELDSTVVRLSESINRLSTFRLAAFVCSIVVIIFLANERLLLPLFFVIPFCLVSFGLLINRYNRLFRQRQKASFLKDINMTELSKLVNKFENLPNGEVFASRDHAYSSDFDVFGNHSLFQLINRATTESGRHLLASWLSRPASKPIILERQQAVRELTPKLDWRQDFQAAGLPYQNSKSDYNKLLQWIEKPAELLPRKLRYRVISIVLAILSSISTGYFIYGLAYFIEDFSAKFVIPLFVTLFINSRFLKTVNQIAEDIIDNTHRNVQVLNGYHALIIQIENEKFDSEYLQRIQSAFSINNYSAATEIKRLRSILDVFQNRGTKKSLGKNDFYSIFNILWLLDIHWILRTETWKNKNSSQVRDWASAVSEFEVLTSLAGFSYSNPSYTFPEIVDEPYIIDFRTMGHPLITIEKRICNDFNLSGRGEIAMITGSNMAGKSTFLRTVGSNLVLALMGAPCCARSARVSYMEIFTSMRTQDNLEEGISSFYAELKRIEQLLNLIGSGKPIFFLLDEMFKGTNSQDRYKGGASLIKQLSELNAFGIISTHDLELAHLTSNNSAVANFSFNSDITDGIISFNYTLKKGICTDFNASELMKRSGIKIISDLTCK</sequence>
<dbReference type="InterPro" id="IPR045076">
    <property type="entry name" value="MutS"/>
</dbReference>
<dbReference type="AlphaFoldDB" id="A0A1H6THG3"/>
<dbReference type="InterPro" id="IPR000432">
    <property type="entry name" value="DNA_mismatch_repair_MutS_C"/>
</dbReference>
<evidence type="ECO:0000259" key="5">
    <source>
        <dbReference type="SMART" id="SM00534"/>
    </source>
</evidence>
<dbReference type="RefSeq" id="WP_090335244.1">
    <property type="nucleotide sequence ID" value="NZ_FNXY01000003.1"/>
</dbReference>
<dbReference type="Gene3D" id="1.10.1420.10">
    <property type="match status" value="1"/>
</dbReference>
<dbReference type="GO" id="GO:0005829">
    <property type="term" value="C:cytosol"/>
    <property type="evidence" value="ECO:0007669"/>
    <property type="project" value="TreeGrafter"/>
</dbReference>
<feature type="transmembrane region" description="Helical" evidence="4">
    <location>
        <begin position="27"/>
        <end position="44"/>
    </location>
</feature>
<evidence type="ECO:0000313" key="7">
    <source>
        <dbReference type="Proteomes" id="UP000199532"/>
    </source>
</evidence>
<dbReference type="GO" id="GO:0006298">
    <property type="term" value="P:mismatch repair"/>
    <property type="evidence" value="ECO:0007669"/>
    <property type="project" value="InterPro"/>
</dbReference>
<dbReference type="SUPFAM" id="SSF52540">
    <property type="entry name" value="P-loop containing nucleoside triphosphate hydrolases"/>
    <property type="match status" value="1"/>
</dbReference>
<dbReference type="GO" id="GO:0140664">
    <property type="term" value="F:ATP-dependent DNA damage sensor activity"/>
    <property type="evidence" value="ECO:0007669"/>
    <property type="project" value="InterPro"/>
</dbReference>
<keyword evidence="7" id="KW-1185">Reference proteome</keyword>
<dbReference type="Gene3D" id="3.40.50.300">
    <property type="entry name" value="P-loop containing nucleotide triphosphate hydrolases"/>
    <property type="match status" value="1"/>
</dbReference>
<evidence type="ECO:0000256" key="3">
    <source>
        <dbReference type="ARBA" id="ARBA00023125"/>
    </source>
</evidence>
<gene>
    <name evidence="6" type="ORF">SAMN04487995_2253</name>
</gene>
<keyword evidence="4" id="KW-0472">Membrane</keyword>
<evidence type="ECO:0000313" key="6">
    <source>
        <dbReference type="EMBL" id="SEI79523.1"/>
    </source>
</evidence>
<dbReference type="GO" id="GO:0005524">
    <property type="term" value="F:ATP binding"/>
    <property type="evidence" value="ECO:0007669"/>
    <property type="project" value="UniProtKB-KW"/>
</dbReference>
<dbReference type="InterPro" id="IPR036187">
    <property type="entry name" value="DNA_mismatch_repair_MutS_sf"/>
</dbReference>
<dbReference type="PANTHER" id="PTHR11361">
    <property type="entry name" value="DNA MISMATCH REPAIR PROTEIN MUTS FAMILY MEMBER"/>
    <property type="match status" value="1"/>
</dbReference>
<protein>
    <submittedName>
        <fullName evidence="6">DNA mismatch repair ATPase MutS</fullName>
    </submittedName>
</protein>
<proteinExistence type="predicted"/>